<accession>A0AA38NX00</accession>
<dbReference type="InterPro" id="IPR005135">
    <property type="entry name" value="Endo/exonuclease/phosphatase"/>
</dbReference>
<dbReference type="Proteomes" id="UP001163846">
    <property type="component" value="Unassembled WGS sequence"/>
</dbReference>
<evidence type="ECO:0000313" key="2">
    <source>
        <dbReference type="EMBL" id="KAJ3832178.1"/>
    </source>
</evidence>
<feature type="non-terminal residue" evidence="2">
    <location>
        <position position="1"/>
    </location>
</feature>
<keyword evidence="2" id="KW-0378">Hydrolase</keyword>
<name>A0AA38NX00_9AGAR</name>
<feature type="non-terminal residue" evidence="2">
    <location>
        <position position="405"/>
    </location>
</feature>
<keyword evidence="2" id="KW-0255">Endonuclease</keyword>
<dbReference type="InterPro" id="IPR036691">
    <property type="entry name" value="Endo/exonu/phosph_ase_sf"/>
</dbReference>
<proteinExistence type="predicted"/>
<dbReference type="EMBL" id="MU807051">
    <property type="protein sequence ID" value="KAJ3832178.1"/>
    <property type="molecule type" value="Genomic_DNA"/>
</dbReference>
<sequence length="405" mass="45757">VPEETRKDPCSITRDINTFIDLHPKVGKIRVATAKWNLSGNLVLSTMAGQAASPLEPFFGDLHDLYTTTGIVPQDTKLNQVWHKLIVDGVSTGSQWRLNNGIPSRPHNTEELKEEMRLYNPILTELTFALDPRFVIPAAELAHKKESSVQFAVADQQAAETILKNKTLNLFGKACKAEVTLRTDIVSDRDIMVLDVKPRKGRKVTYIHVYNDPSLGRQQALWRLRNLNLPANQAIVVTGDANLHHIRWSRGLPRTSAITDEIVEWLDQHHFILINKKGTPTHFPHDTEKHPSVIDLTWTNTLAAELDATQEWAIDHELTTGSDHTGIRWKYDPGQEMIENPLGVKYDMKKVKPADWTKTFNEEIERREKLLTPILANGVVSREQLDTAAEAFTEAMQVATEKVAK</sequence>
<reference evidence="2" key="1">
    <citation type="submission" date="2022-08" db="EMBL/GenBank/DDBJ databases">
        <authorList>
            <consortium name="DOE Joint Genome Institute"/>
            <person name="Min B."/>
            <person name="Riley R."/>
            <person name="Sierra-Patev S."/>
            <person name="Naranjo-Ortiz M."/>
            <person name="Looney B."/>
            <person name="Konkel Z."/>
            <person name="Slot J.C."/>
            <person name="Sakamoto Y."/>
            <person name="Steenwyk J.L."/>
            <person name="Rokas A."/>
            <person name="Carro J."/>
            <person name="Camarero S."/>
            <person name="Ferreira P."/>
            <person name="Molpeceres G."/>
            <person name="Ruiz-Duenas F.J."/>
            <person name="Serrano A."/>
            <person name="Henrissat B."/>
            <person name="Drula E."/>
            <person name="Hughes K.W."/>
            <person name="Mata J.L."/>
            <person name="Ishikawa N.K."/>
            <person name="Vargas-Isla R."/>
            <person name="Ushijima S."/>
            <person name="Smith C.A."/>
            <person name="Ahrendt S."/>
            <person name="Andreopoulos W."/>
            <person name="He G."/>
            <person name="Labutti K."/>
            <person name="Lipzen A."/>
            <person name="Ng V."/>
            <person name="Sandor L."/>
            <person name="Barry K."/>
            <person name="Martinez A.T."/>
            <person name="Xiao Y."/>
            <person name="Gibbons J.G."/>
            <person name="Terashima K."/>
            <person name="Hibbett D.S."/>
            <person name="Grigoriev I.V."/>
        </authorList>
    </citation>
    <scope>NUCLEOTIDE SEQUENCE</scope>
    <source>
        <strain evidence="2">TFB9207</strain>
    </source>
</reference>
<dbReference type="Gene3D" id="3.60.10.10">
    <property type="entry name" value="Endonuclease/exonuclease/phosphatase"/>
    <property type="match status" value="1"/>
</dbReference>
<dbReference type="AlphaFoldDB" id="A0AA38NX00"/>
<dbReference type="SUPFAM" id="SSF56219">
    <property type="entry name" value="DNase I-like"/>
    <property type="match status" value="1"/>
</dbReference>
<organism evidence="2 3">
    <name type="scientific">Lentinula raphanica</name>
    <dbReference type="NCBI Taxonomy" id="153919"/>
    <lineage>
        <taxon>Eukaryota</taxon>
        <taxon>Fungi</taxon>
        <taxon>Dikarya</taxon>
        <taxon>Basidiomycota</taxon>
        <taxon>Agaricomycotina</taxon>
        <taxon>Agaricomycetes</taxon>
        <taxon>Agaricomycetidae</taxon>
        <taxon>Agaricales</taxon>
        <taxon>Marasmiineae</taxon>
        <taxon>Omphalotaceae</taxon>
        <taxon>Lentinula</taxon>
    </lineage>
</organism>
<evidence type="ECO:0000313" key="3">
    <source>
        <dbReference type="Proteomes" id="UP001163846"/>
    </source>
</evidence>
<evidence type="ECO:0000259" key="1">
    <source>
        <dbReference type="Pfam" id="PF14529"/>
    </source>
</evidence>
<protein>
    <submittedName>
        <fullName evidence="2">Endonuclease/exonuclease/phosphatase</fullName>
    </submittedName>
</protein>
<dbReference type="GO" id="GO:0004519">
    <property type="term" value="F:endonuclease activity"/>
    <property type="evidence" value="ECO:0007669"/>
    <property type="project" value="UniProtKB-KW"/>
</dbReference>
<keyword evidence="2" id="KW-0540">Nuclease</keyword>
<feature type="domain" description="Endonuclease/exonuclease/phosphatase" evidence="1">
    <location>
        <begin position="206"/>
        <end position="327"/>
    </location>
</feature>
<gene>
    <name evidence="2" type="ORF">F5878DRAFT_494993</name>
</gene>
<dbReference type="Pfam" id="PF14529">
    <property type="entry name" value="Exo_endo_phos_2"/>
    <property type="match status" value="1"/>
</dbReference>
<keyword evidence="3" id="KW-1185">Reference proteome</keyword>
<comment type="caution">
    <text evidence="2">The sequence shown here is derived from an EMBL/GenBank/DDBJ whole genome shotgun (WGS) entry which is preliminary data.</text>
</comment>